<dbReference type="NCBIfam" id="TIGR01730">
    <property type="entry name" value="RND_mfp"/>
    <property type="match status" value="1"/>
</dbReference>
<dbReference type="EMBL" id="VUOC01000001">
    <property type="protein sequence ID" value="KAA2245540.1"/>
    <property type="molecule type" value="Genomic_DNA"/>
</dbReference>
<dbReference type="Pfam" id="PF25917">
    <property type="entry name" value="BSH_RND"/>
    <property type="match status" value="1"/>
</dbReference>
<feature type="domain" description="Multidrug resistance protein MdtA-like barrel-sandwich hybrid" evidence="5">
    <location>
        <begin position="88"/>
        <end position="211"/>
    </location>
</feature>
<reference evidence="8 9" key="1">
    <citation type="submission" date="2019-09" db="EMBL/GenBank/DDBJ databases">
        <title>Chitinophaga ginsengihumi sp. nov., isolated from soil of ginseng rhizosphere.</title>
        <authorList>
            <person name="Lee J."/>
        </authorList>
    </citation>
    <scope>NUCLEOTIDE SEQUENCE [LARGE SCALE GENOMIC DNA]</scope>
    <source>
        <strain evidence="8 9">BN140078</strain>
    </source>
</reference>
<dbReference type="InterPro" id="IPR058792">
    <property type="entry name" value="Beta-barrel_RND_2"/>
</dbReference>
<dbReference type="InterPro" id="IPR058625">
    <property type="entry name" value="MdtA-like_BSH"/>
</dbReference>
<dbReference type="Proteomes" id="UP000324611">
    <property type="component" value="Unassembled WGS sequence"/>
</dbReference>
<comment type="subcellular location">
    <subcellularLocation>
        <location evidence="1">Cell envelope</location>
    </subcellularLocation>
</comment>
<dbReference type="GO" id="GO:1990281">
    <property type="term" value="C:efflux pump complex"/>
    <property type="evidence" value="ECO:0007669"/>
    <property type="project" value="TreeGrafter"/>
</dbReference>
<name>A0A5B2W4B5_9BACT</name>
<evidence type="ECO:0000256" key="1">
    <source>
        <dbReference type="ARBA" id="ARBA00004196"/>
    </source>
</evidence>
<dbReference type="InterPro" id="IPR058627">
    <property type="entry name" value="MdtA-like_C"/>
</dbReference>
<evidence type="ECO:0000256" key="3">
    <source>
        <dbReference type="ARBA" id="ARBA00022448"/>
    </source>
</evidence>
<feature type="coiled-coil region" evidence="4">
    <location>
        <begin position="159"/>
        <end position="186"/>
    </location>
</feature>
<sequence length="372" mass="40204">MSSRYLIISLTTVILAACGGGAPKDKTAELQKLKAEKTKLDAQITALEAELGKSDTAQKIKTVAIATLQDTVFQHYIDIQGSVDARENVNVTAKVPGIITAILVKEGQQVSKGQVLGQVDDQIARASIAEVKTQLELATTTFQRQQNLWNQKIGSEMQFLTAKNNKESLEKKLATLNDQLSQTRIVSPISGTVDAVIAKLGDNAGPGTPTAAFRVVNSNALKVVANVAEGYAGRVQTGNQVLIGFPDIDKDIKAKISFASRTIDPQSRTIKIEVPLPADQAIRPNMIAHVRIIDYTAKDAVVIPVNVIQYTMGKPYVIVVKENSGKMVAQRRDIEMGRTYNDIAEIKNGLQAGDKLVTAGYQGLNDNDLIKL</sequence>
<dbReference type="Pfam" id="PF25954">
    <property type="entry name" value="Beta-barrel_RND_2"/>
    <property type="match status" value="1"/>
</dbReference>
<evidence type="ECO:0000256" key="2">
    <source>
        <dbReference type="ARBA" id="ARBA00009477"/>
    </source>
</evidence>
<dbReference type="RefSeq" id="WP_149836930.1">
    <property type="nucleotide sequence ID" value="NZ_VUOC01000001.1"/>
</dbReference>
<dbReference type="PROSITE" id="PS51257">
    <property type="entry name" value="PROKAR_LIPOPROTEIN"/>
    <property type="match status" value="1"/>
</dbReference>
<evidence type="ECO:0000259" key="5">
    <source>
        <dbReference type="Pfam" id="PF25917"/>
    </source>
</evidence>
<feature type="domain" description="Multidrug resistance protein MdtA-like C-terminal permuted SH3" evidence="7">
    <location>
        <begin position="299"/>
        <end position="362"/>
    </location>
</feature>
<evidence type="ECO:0000259" key="6">
    <source>
        <dbReference type="Pfam" id="PF25954"/>
    </source>
</evidence>
<protein>
    <submittedName>
        <fullName evidence="8">Efflux RND transporter periplasmic adaptor subunit</fullName>
    </submittedName>
</protein>
<dbReference type="PANTHER" id="PTHR30469">
    <property type="entry name" value="MULTIDRUG RESISTANCE PROTEIN MDTA"/>
    <property type="match status" value="1"/>
</dbReference>
<comment type="similarity">
    <text evidence="2">Belongs to the membrane fusion protein (MFP) (TC 8.A.1) family.</text>
</comment>
<evidence type="ECO:0000256" key="4">
    <source>
        <dbReference type="SAM" id="Coils"/>
    </source>
</evidence>
<evidence type="ECO:0000313" key="9">
    <source>
        <dbReference type="Proteomes" id="UP000324611"/>
    </source>
</evidence>
<dbReference type="SUPFAM" id="SSF111369">
    <property type="entry name" value="HlyD-like secretion proteins"/>
    <property type="match status" value="1"/>
</dbReference>
<keyword evidence="9" id="KW-1185">Reference proteome</keyword>
<dbReference type="Gene3D" id="2.40.420.20">
    <property type="match status" value="1"/>
</dbReference>
<dbReference type="Gene3D" id="2.40.50.100">
    <property type="match status" value="1"/>
</dbReference>
<reference evidence="8 9" key="2">
    <citation type="submission" date="2019-09" db="EMBL/GenBank/DDBJ databases">
        <authorList>
            <person name="Jin C."/>
        </authorList>
    </citation>
    <scope>NUCLEOTIDE SEQUENCE [LARGE SCALE GENOMIC DNA]</scope>
    <source>
        <strain evidence="8 9">BN140078</strain>
    </source>
</reference>
<evidence type="ECO:0000313" key="8">
    <source>
        <dbReference type="EMBL" id="KAA2245540.1"/>
    </source>
</evidence>
<evidence type="ECO:0000259" key="7">
    <source>
        <dbReference type="Pfam" id="PF25967"/>
    </source>
</evidence>
<accession>A0A5B2W4B5</accession>
<gene>
    <name evidence="8" type="ORF">F0L74_06170</name>
</gene>
<feature type="domain" description="CusB-like beta-barrel" evidence="6">
    <location>
        <begin position="223"/>
        <end position="292"/>
    </location>
</feature>
<keyword evidence="4" id="KW-0175">Coiled coil</keyword>
<dbReference type="AlphaFoldDB" id="A0A5B2W4B5"/>
<dbReference type="Gene3D" id="2.40.30.170">
    <property type="match status" value="1"/>
</dbReference>
<proteinExistence type="inferred from homology"/>
<dbReference type="PANTHER" id="PTHR30469:SF15">
    <property type="entry name" value="HLYD FAMILY OF SECRETION PROTEINS"/>
    <property type="match status" value="1"/>
</dbReference>
<dbReference type="Pfam" id="PF25967">
    <property type="entry name" value="RND-MFP_C"/>
    <property type="match status" value="1"/>
</dbReference>
<keyword evidence="3" id="KW-0813">Transport</keyword>
<dbReference type="Gene3D" id="1.10.287.470">
    <property type="entry name" value="Helix hairpin bin"/>
    <property type="match status" value="1"/>
</dbReference>
<dbReference type="InterPro" id="IPR006143">
    <property type="entry name" value="RND_pump_MFP"/>
</dbReference>
<dbReference type="GO" id="GO:0015562">
    <property type="term" value="F:efflux transmembrane transporter activity"/>
    <property type="evidence" value="ECO:0007669"/>
    <property type="project" value="TreeGrafter"/>
</dbReference>
<organism evidence="8 9">
    <name type="scientific">Chitinophaga agrisoli</name>
    <dbReference type="NCBI Taxonomy" id="2607653"/>
    <lineage>
        <taxon>Bacteria</taxon>
        <taxon>Pseudomonadati</taxon>
        <taxon>Bacteroidota</taxon>
        <taxon>Chitinophagia</taxon>
        <taxon>Chitinophagales</taxon>
        <taxon>Chitinophagaceae</taxon>
        <taxon>Chitinophaga</taxon>
    </lineage>
</organism>
<comment type="caution">
    <text evidence="8">The sequence shown here is derived from an EMBL/GenBank/DDBJ whole genome shotgun (WGS) entry which is preliminary data.</text>
</comment>